<feature type="domain" description="SLC26A/SulP transporter" evidence="6">
    <location>
        <begin position="138"/>
        <end position="357"/>
    </location>
</feature>
<dbReference type="Proteomes" id="UP000789719">
    <property type="component" value="Unassembled WGS sequence"/>
</dbReference>
<dbReference type="Pfam" id="PF00916">
    <property type="entry name" value="Sulfate_transp"/>
    <property type="match status" value="1"/>
</dbReference>
<proteinExistence type="predicted"/>
<reference evidence="7 8" key="1">
    <citation type="submission" date="2021-11" db="EMBL/GenBank/DDBJ databases">
        <authorList>
            <person name="Depoorter E."/>
        </authorList>
    </citation>
    <scope>NUCLEOTIDE SEQUENCE [LARGE SCALE GENOMIC DNA]</scope>
    <source>
        <strain evidence="7 8">LMG 24286</strain>
    </source>
</reference>
<evidence type="ECO:0000256" key="3">
    <source>
        <dbReference type="ARBA" id="ARBA00022989"/>
    </source>
</evidence>
<name>A0ABN8BQR1_9LACO</name>
<dbReference type="PANTHER" id="PTHR43310">
    <property type="entry name" value="SULFATE TRANSPORTER YBAR-RELATED"/>
    <property type="match status" value="1"/>
</dbReference>
<feature type="transmembrane region" description="Helical" evidence="5">
    <location>
        <begin position="46"/>
        <end position="66"/>
    </location>
</feature>
<feature type="transmembrane region" description="Helical" evidence="5">
    <location>
        <begin position="315"/>
        <end position="333"/>
    </location>
</feature>
<dbReference type="InterPro" id="IPR011547">
    <property type="entry name" value="SLC26A/SulP_dom"/>
</dbReference>
<feature type="transmembrane region" description="Helical" evidence="5">
    <location>
        <begin position="120"/>
        <end position="139"/>
    </location>
</feature>
<evidence type="ECO:0000256" key="5">
    <source>
        <dbReference type="SAM" id="Phobius"/>
    </source>
</evidence>
<dbReference type="RefSeq" id="WP_230099103.1">
    <property type="nucleotide sequence ID" value="NZ_CAKKNT010000022.1"/>
</dbReference>
<evidence type="ECO:0000313" key="7">
    <source>
        <dbReference type="EMBL" id="CAH0419030.1"/>
    </source>
</evidence>
<feature type="transmembrane region" description="Helical" evidence="5">
    <location>
        <begin position="18"/>
        <end position="39"/>
    </location>
</feature>
<comment type="caution">
    <text evidence="7">The sequence shown here is derived from an EMBL/GenBank/DDBJ whole genome shotgun (WGS) entry which is preliminary data.</text>
</comment>
<comment type="subcellular location">
    <subcellularLocation>
        <location evidence="1">Membrane</location>
        <topology evidence="1">Multi-pass membrane protein</topology>
    </subcellularLocation>
</comment>
<keyword evidence="3 5" id="KW-1133">Transmembrane helix</keyword>
<keyword evidence="4 5" id="KW-0472">Membrane</keyword>
<sequence length="391" mass="41926">MLFSISKNEWLSNLKNDFWGGIVTAIALIPEVIGFAIIAGINPINALYAAVIMALVTSFTGGRPAMTSAAAGSMALVLVSMVKTHGMQYMLATTILTGLIQLWLGYIGIHKVVRYISKPVMLGFVNSLAILILLAQLQQLPHQNIATYIMVISTIILMYVLPRITKVIPPALIIIVVMTIITLFVPVHLQTVGDLGNLTAELPHPGLPHVPWNFHTLTIILPTAIALAIVGLTESLLTLPLIDQLTQTTGDSQREAKAQGLANMVVGWFGGQAGCAMIGQAVINVKSGGRQRFSTFTASIALLCMILFLKPLMVQIPTGALIGIMITVAFTTFDWSTLKAIAVQELTLIEIGIMLITIALVVKTHNLAIGIVIGMLLSGLVVALNLTKNRK</sequence>
<dbReference type="PANTHER" id="PTHR43310:SF1">
    <property type="entry name" value="SULFATE TRANSPORTER YBAR-RELATED"/>
    <property type="match status" value="1"/>
</dbReference>
<feature type="transmembrane region" description="Helical" evidence="5">
    <location>
        <begin position="171"/>
        <end position="192"/>
    </location>
</feature>
<dbReference type="InterPro" id="IPR052706">
    <property type="entry name" value="Membrane-Transporter-like"/>
</dbReference>
<evidence type="ECO:0000259" key="6">
    <source>
        <dbReference type="Pfam" id="PF00916"/>
    </source>
</evidence>
<feature type="transmembrane region" description="Helical" evidence="5">
    <location>
        <begin position="86"/>
        <end position="108"/>
    </location>
</feature>
<evidence type="ECO:0000313" key="8">
    <source>
        <dbReference type="Proteomes" id="UP000789719"/>
    </source>
</evidence>
<feature type="transmembrane region" description="Helical" evidence="5">
    <location>
        <begin position="212"/>
        <end position="232"/>
    </location>
</feature>
<feature type="transmembrane region" description="Helical" evidence="5">
    <location>
        <begin position="145"/>
        <end position="164"/>
    </location>
</feature>
<organism evidence="7 8">
    <name type="scientific">Periweissella ghanensis</name>
    <dbReference type="NCBI Taxonomy" id="467997"/>
    <lineage>
        <taxon>Bacteria</taxon>
        <taxon>Bacillati</taxon>
        <taxon>Bacillota</taxon>
        <taxon>Bacilli</taxon>
        <taxon>Lactobacillales</taxon>
        <taxon>Lactobacillaceae</taxon>
        <taxon>Periweissella</taxon>
    </lineage>
</organism>
<gene>
    <name evidence="7" type="primary">bicA</name>
    <name evidence="7" type="ORF">WGH24286_01477</name>
</gene>
<dbReference type="EMBL" id="CAKKNT010000022">
    <property type="protein sequence ID" value="CAH0419030.1"/>
    <property type="molecule type" value="Genomic_DNA"/>
</dbReference>
<feature type="transmembrane region" description="Helical" evidence="5">
    <location>
        <begin position="340"/>
        <end position="361"/>
    </location>
</feature>
<accession>A0ABN8BQR1</accession>
<keyword evidence="2 5" id="KW-0812">Transmembrane</keyword>
<keyword evidence="8" id="KW-1185">Reference proteome</keyword>
<evidence type="ECO:0000256" key="2">
    <source>
        <dbReference type="ARBA" id="ARBA00022692"/>
    </source>
</evidence>
<evidence type="ECO:0000256" key="1">
    <source>
        <dbReference type="ARBA" id="ARBA00004141"/>
    </source>
</evidence>
<feature type="transmembrane region" description="Helical" evidence="5">
    <location>
        <begin position="367"/>
        <end position="386"/>
    </location>
</feature>
<protein>
    <submittedName>
        <fullName evidence="7">Bicarbonate transporter BicA</fullName>
    </submittedName>
</protein>
<evidence type="ECO:0000256" key="4">
    <source>
        <dbReference type="ARBA" id="ARBA00023136"/>
    </source>
</evidence>